<dbReference type="InterPro" id="IPR058886">
    <property type="entry name" value="SWIB_eIF2D"/>
</dbReference>
<dbReference type="FunFam" id="3.30.780.10:FF:000008">
    <property type="entry name" value="eukaryotic translation initiation factor 2D"/>
    <property type="match status" value="1"/>
</dbReference>
<dbReference type="GO" id="GO:0003723">
    <property type="term" value="F:RNA binding"/>
    <property type="evidence" value="ECO:0007669"/>
    <property type="project" value="InterPro"/>
</dbReference>
<dbReference type="SUPFAM" id="SSF55159">
    <property type="entry name" value="eIF1-like"/>
    <property type="match status" value="1"/>
</dbReference>
<dbReference type="GO" id="GO:0003743">
    <property type="term" value="F:translation initiation factor activity"/>
    <property type="evidence" value="ECO:0007669"/>
    <property type="project" value="InterPro"/>
</dbReference>
<evidence type="ECO:0000259" key="2">
    <source>
        <dbReference type="PROSITE" id="PS50296"/>
    </source>
</evidence>
<feature type="compositionally biased region" description="Basic and acidic residues" evidence="1">
    <location>
        <begin position="414"/>
        <end position="427"/>
    </location>
</feature>
<dbReference type="SUPFAM" id="SSF47592">
    <property type="entry name" value="SWIB/MDM2 domain"/>
    <property type="match status" value="1"/>
</dbReference>
<dbReference type="InterPro" id="IPR036885">
    <property type="entry name" value="SWIB_MDM2_dom_sf"/>
</dbReference>
<dbReference type="GO" id="GO:0001731">
    <property type="term" value="P:formation of translation preinitiation complex"/>
    <property type="evidence" value="ECO:0007669"/>
    <property type="project" value="InterPro"/>
</dbReference>
<dbReference type="InterPro" id="IPR001950">
    <property type="entry name" value="SUI1"/>
</dbReference>
<reference evidence="3" key="1">
    <citation type="journal article" date="2020" name="Stud. Mycol.">
        <title>101 Dothideomycetes genomes: a test case for predicting lifestyles and emergence of pathogens.</title>
        <authorList>
            <person name="Haridas S."/>
            <person name="Albert R."/>
            <person name="Binder M."/>
            <person name="Bloem J."/>
            <person name="Labutti K."/>
            <person name="Salamov A."/>
            <person name="Andreopoulos B."/>
            <person name="Baker S."/>
            <person name="Barry K."/>
            <person name="Bills G."/>
            <person name="Bluhm B."/>
            <person name="Cannon C."/>
            <person name="Castanera R."/>
            <person name="Culley D."/>
            <person name="Daum C."/>
            <person name="Ezra D."/>
            <person name="Gonzalez J."/>
            <person name="Henrissat B."/>
            <person name="Kuo A."/>
            <person name="Liang C."/>
            <person name="Lipzen A."/>
            <person name="Lutzoni F."/>
            <person name="Magnuson J."/>
            <person name="Mondo S."/>
            <person name="Nolan M."/>
            <person name="Ohm R."/>
            <person name="Pangilinan J."/>
            <person name="Park H.-J."/>
            <person name="Ramirez L."/>
            <person name="Alfaro M."/>
            <person name="Sun H."/>
            <person name="Tritt A."/>
            <person name="Yoshinaga Y."/>
            <person name="Zwiers L.-H."/>
            <person name="Turgeon B."/>
            <person name="Goodwin S."/>
            <person name="Spatafora J."/>
            <person name="Crous P."/>
            <person name="Grigoriev I."/>
        </authorList>
    </citation>
    <scope>NUCLEOTIDE SEQUENCE</scope>
    <source>
        <strain evidence="3">CBS 480.64</strain>
    </source>
</reference>
<dbReference type="InterPro" id="IPR004521">
    <property type="entry name" value="Uncharacterised_CHP00451"/>
</dbReference>
<dbReference type="Gene3D" id="3.30.780.10">
    <property type="entry name" value="SUI1-like domain"/>
    <property type="match status" value="1"/>
</dbReference>
<dbReference type="Gene3D" id="3.10.400.20">
    <property type="match status" value="1"/>
</dbReference>
<dbReference type="PROSITE" id="PS50890">
    <property type="entry name" value="PUA"/>
    <property type="match status" value="1"/>
</dbReference>
<dbReference type="InterPro" id="IPR039759">
    <property type="entry name" value="eIF2D_SUI1"/>
</dbReference>
<dbReference type="Pfam" id="PF26291">
    <property type="entry name" value="SWIB_eIF2D"/>
    <property type="match status" value="1"/>
</dbReference>
<dbReference type="InterPro" id="IPR057429">
    <property type="entry name" value="WH_eIF2D"/>
</dbReference>
<keyword evidence="4" id="KW-1185">Reference proteome</keyword>
<gene>
    <name evidence="3" type="ORF">K470DRAFT_270105</name>
</gene>
<protein>
    <recommendedName>
        <fullName evidence="2">SUI1 domain-containing protein</fullName>
    </recommendedName>
</protein>
<dbReference type="Proteomes" id="UP000799421">
    <property type="component" value="Unassembled WGS sequence"/>
</dbReference>
<feature type="compositionally biased region" description="Basic and acidic residues" evidence="1">
    <location>
        <begin position="73"/>
        <end position="82"/>
    </location>
</feature>
<feature type="region of interest" description="Disordered" evidence="1">
    <location>
        <begin position="1"/>
        <end position="94"/>
    </location>
</feature>
<dbReference type="PANTHER" id="PTHR12217">
    <property type="entry name" value="EUKARYOTIC TRANSLATION INITIATION FACTOR 2D"/>
    <property type="match status" value="1"/>
</dbReference>
<feature type="region of interest" description="Disordered" evidence="1">
    <location>
        <begin position="265"/>
        <end position="289"/>
    </location>
</feature>
<dbReference type="OrthoDB" id="199771at2759"/>
<dbReference type="InterPro" id="IPR015947">
    <property type="entry name" value="PUA-like_sf"/>
</dbReference>
<dbReference type="NCBIfam" id="TIGR00451">
    <property type="entry name" value="unchar_dom_2"/>
    <property type="match status" value="1"/>
</dbReference>
<dbReference type="CDD" id="cd11608">
    <property type="entry name" value="eIF2D_C"/>
    <property type="match status" value="1"/>
</dbReference>
<dbReference type="EMBL" id="MU005974">
    <property type="protein sequence ID" value="KAF2861260.1"/>
    <property type="molecule type" value="Genomic_DNA"/>
</dbReference>
<dbReference type="SUPFAM" id="SSF88697">
    <property type="entry name" value="PUA domain-like"/>
    <property type="match status" value="1"/>
</dbReference>
<feature type="region of interest" description="Disordered" evidence="1">
    <location>
        <begin position="414"/>
        <end position="435"/>
    </location>
</feature>
<evidence type="ECO:0000313" key="3">
    <source>
        <dbReference type="EMBL" id="KAF2861260.1"/>
    </source>
</evidence>
<dbReference type="Pfam" id="PF01253">
    <property type="entry name" value="SUI1"/>
    <property type="match status" value="1"/>
</dbReference>
<dbReference type="Pfam" id="PF26292">
    <property type="entry name" value="PUA_elF2D"/>
    <property type="match status" value="1"/>
</dbReference>
<feature type="compositionally biased region" description="Polar residues" evidence="1">
    <location>
        <begin position="38"/>
        <end position="72"/>
    </location>
</feature>
<name>A0A6A7C179_9PEZI</name>
<dbReference type="InterPro" id="IPR036877">
    <property type="entry name" value="SUI1_dom_sf"/>
</dbReference>
<organism evidence="3 4">
    <name type="scientific">Piedraia hortae CBS 480.64</name>
    <dbReference type="NCBI Taxonomy" id="1314780"/>
    <lineage>
        <taxon>Eukaryota</taxon>
        <taxon>Fungi</taxon>
        <taxon>Dikarya</taxon>
        <taxon>Ascomycota</taxon>
        <taxon>Pezizomycotina</taxon>
        <taxon>Dothideomycetes</taxon>
        <taxon>Dothideomycetidae</taxon>
        <taxon>Capnodiales</taxon>
        <taxon>Piedraiaceae</taxon>
        <taxon>Piedraia</taxon>
    </lineage>
</organism>
<feature type="domain" description="SUI1" evidence="2">
    <location>
        <begin position="557"/>
        <end position="635"/>
    </location>
</feature>
<dbReference type="Pfam" id="PF25304">
    <property type="entry name" value="WHD_eIF2D"/>
    <property type="match status" value="1"/>
</dbReference>
<proteinExistence type="predicted"/>
<sequence length="647" mass="71491">MFKKKPQVKPVAPLRSSDRRKLADQLIDTFHLEPESLDGSQLQHSKLEADNTNGSKINGQSNGDQPTQTQQLQDHEKDEHIQSKARLRNSVLPENVQSARFTTTHGPDLEPVSGTFYIGSHDGSDPRILWFQLADRIYPTVYTLWRHPRMVPLLHTPQNVIKKLQSGADLMTPGLVGGPPFPAGAQTGAIVAIADSARPGVPLAVGVCIVDVSALDEVQGIRGRAVENMHWYGDELWDWSPNGRAGQIPPEEGWRQGTVKVASEADGVEQDANASGEIDRGASDEDNEDGGVVVPEKPMTQQAIDNAFRNAFLYGLYNQQKTHKRDDAFGLDYPLSQSYVMSTLINPFLPAFTPAQAAQLQMKKTSWKSMKKFIKSLDKEGIVKCKDQKAETVILDIDFDETAVQEFVPYRLPKPEASAERTEKPQPSEEQSDNSVGQKIQVINYYKSTGTQRPLFPVGAVHLTLSEVRDVLAEYIKQESLIVPSQPRMVYLDAILSTAIGSSSSNIISGDSNDSRPRMSRDALFDRIRQSMSPAHSIIRNDESDKAIIRNGPPPQINIVMEKRGGNRKATRVSGLENYFISPKDFADELRKLCAGSTSVEAIAGAAKKHEKPVMGVMVQGQQKNAVLKALEKRGVQQKWVSVVEKC</sequence>
<dbReference type="PANTHER" id="PTHR12217:SF4">
    <property type="entry name" value="EUKARYOTIC TRANSLATION INITIATION FACTOR 2D"/>
    <property type="match status" value="1"/>
</dbReference>
<dbReference type="InterPro" id="IPR048248">
    <property type="entry name" value="PUA_eIF2d-like"/>
</dbReference>
<accession>A0A6A7C179</accession>
<dbReference type="AlphaFoldDB" id="A0A6A7C179"/>
<dbReference type="InterPro" id="IPR039757">
    <property type="entry name" value="EIF2D"/>
</dbReference>
<dbReference type="PROSITE" id="PS50296">
    <property type="entry name" value="SUI1"/>
    <property type="match status" value="1"/>
</dbReference>
<evidence type="ECO:0000313" key="4">
    <source>
        <dbReference type="Proteomes" id="UP000799421"/>
    </source>
</evidence>
<evidence type="ECO:0000256" key="1">
    <source>
        <dbReference type="SAM" id="MobiDB-lite"/>
    </source>
</evidence>
<dbReference type="CDD" id="cd21156">
    <property type="entry name" value="PUA_eIF2d-like"/>
    <property type="match status" value="1"/>
</dbReference>